<name>A0A9Q3F9L8_9BASI</name>
<proteinExistence type="predicted"/>
<feature type="region of interest" description="Disordered" evidence="1">
    <location>
        <begin position="57"/>
        <end position="91"/>
    </location>
</feature>
<feature type="compositionally biased region" description="Basic residues" evidence="1">
    <location>
        <begin position="64"/>
        <end position="74"/>
    </location>
</feature>
<comment type="caution">
    <text evidence="2">The sequence shown here is derived from an EMBL/GenBank/DDBJ whole genome shotgun (WGS) entry which is preliminary data.</text>
</comment>
<protein>
    <submittedName>
        <fullName evidence="2">Uncharacterized protein</fullName>
    </submittedName>
</protein>
<feature type="compositionally biased region" description="Polar residues" evidence="1">
    <location>
        <begin position="75"/>
        <end position="86"/>
    </location>
</feature>
<evidence type="ECO:0000313" key="3">
    <source>
        <dbReference type="Proteomes" id="UP000765509"/>
    </source>
</evidence>
<dbReference type="OrthoDB" id="2516191at2759"/>
<keyword evidence="3" id="KW-1185">Reference proteome</keyword>
<dbReference type="AlphaFoldDB" id="A0A9Q3F9L8"/>
<gene>
    <name evidence="2" type="ORF">O181_074724</name>
</gene>
<evidence type="ECO:0000313" key="2">
    <source>
        <dbReference type="EMBL" id="MBW0535009.1"/>
    </source>
</evidence>
<evidence type="ECO:0000256" key="1">
    <source>
        <dbReference type="SAM" id="MobiDB-lite"/>
    </source>
</evidence>
<reference evidence="2" key="1">
    <citation type="submission" date="2021-03" db="EMBL/GenBank/DDBJ databases">
        <title>Draft genome sequence of rust myrtle Austropuccinia psidii MF-1, a brazilian biotype.</title>
        <authorList>
            <person name="Quecine M.C."/>
            <person name="Pachon D.M.R."/>
            <person name="Bonatelli M.L."/>
            <person name="Correr F.H."/>
            <person name="Franceschini L.M."/>
            <person name="Leite T.F."/>
            <person name="Margarido G.R.A."/>
            <person name="Almeida C.A."/>
            <person name="Ferrarezi J.A."/>
            <person name="Labate C.A."/>
        </authorList>
    </citation>
    <scope>NUCLEOTIDE SEQUENCE</scope>
    <source>
        <strain evidence="2">MF-1</strain>
    </source>
</reference>
<dbReference type="EMBL" id="AVOT02039883">
    <property type="protein sequence ID" value="MBW0535009.1"/>
    <property type="molecule type" value="Genomic_DNA"/>
</dbReference>
<accession>A0A9Q3F9L8</accession>
<sequence>MSLKYEPETSLQTHIHSFQKIFARYNSITVDKELGMSISTVMAAAMFIRSLSNDRELTGYNQKGKGRKTGKKNAKNQSASQGNNKTDSNKRFENLENMIAKLQASMKTQSAHMITEPEKALSSDSNVFVIQ</sequence>
<organism evidence="2 3">
    <name type="scientific">Austropuccinia psidii MF-1</name>
    <dbReference type="NCBI Taxonomy" id="1389203"/>
    <lineage>
        <taxon>Eukaryota</taxon>
        <taxon>Fungi</taxon>
        <taxon>Dikarya</taxon>
        <taxon>Basidiomycota</taxon>
        <taxon>Pucciniomycotina</taxon>
        <taxon>Pucciniomycetes</taxon>
        <taxon>Pucciniales</taxon>
        <taxon>Sphaerophragmiaceae</taxon>
        <taxon>Austropuccinia</taxon>
    </lineage>
</organism>
<dbReference type="Proteomes" id="UP000765509">
    <property type="component" value="Unassembled WGS sequence"/>
</dbReference>